<dbReference type="EMBL" id="KZ773338">
    <property type="protein sequence ID" value="PTQ26635.1"/>
    <property type="molecule type" value="Genomic_DNA"/>
</dbReference>
<dbReference type="EMBL" id="KZ773338">
    <property type="protein sequence ID" value="PTQ26636.1"/>
    <property type="molecule type" value="Genomic_DNA"/>
</dbReference>
<dbReference type="EMBL" id="KZ773338">
    <property type="protein sequence ID" value="PTQ26634.1"/>
    <property type="molecule type" value="Genomic_DNA"/>
</dbReference>
<evidence type="ECO:0000313" key="2">
    <source>
        <dbReference type="Proteomes" id="UP000244005"/>
    </source>
</evidence>
<accession>A0A2R6VYH1</accession>
<dbReference type="AlphaFoldDB" id="A0A2R6VYH1"/>
<keyword evidence="2" id="KW-1185">Reference proteome</keyword>
<proteinExistence type="predicted"/>
<dbReference type="Gramene" id="Mp4g19970.2">
    <property type="protein sequence ID" value="Mp4g19970.2.cds1"/>
    <property type="gene ID" value="Mp4g19970"/>
</dbReference>
<sequence length="82" mass="9026">MSHRGHCSGQEKLSVQQPTVPLLAVKPLNAIVRFHSPKPINPRTEEARRASRHGAVGQLNVSEFGGTLFKIVAAHPWHSNSR</sequence>
<reference evidence="1" key="2">
    <citation type="submission" date="2017-12" db="EMBL/GenBank/DDBJ databases">
        <title>WGS assembly of Marchantia polymorpha.</title>
        <authorList>
            <person name="Bowman J.L."/>
            <person name="Kohchi T."/>
            <person name="Yamato K.T."/>
            <person name="Jenkins J."/>
            <person name="Shu S."/>
            <person name="Ishizaki K."/>
            <person name="Yamaoka S."/>
            <person name="Nishihama R."/>
            <person name="Nakamura Y."/>
            <person name="Berger F."/>
            <person name="Adam C."/>
            <person name="Aki S.S."/>
            <person name="Althoff F."/>
            <person name="Araki T."/>
            <person name="Arteaga-Vazquez M.A."/>
            <person name="Balasubrmanian S."/>
            <person name="Bauer D."/>
            <person name="Boehm C.R."/>
            <person name="Briginshaw L."/>
            <person name="Caballero-Perez J."/>
            <person name="Catarino B."/>
            <person name="Chen F."/>
            <person name="Chiyoda S."/>
            <person name="Chovatia M."/>
            <person name="Davies K.M."/>
            <person name="Delmans M."/>
            <person name="Demura T."/>
            <person name="Dierschke T."/>
            <person name="Dolan L."/>
            <person name="Dorantes-Acosta A.E."/>
            <person name="Eklund D.M."/>
            <person name="Florent S.N."/>
            <person name="Flores-Sandoval E."/>
            <person name="Fujiyama A."/>
            <person name="Fukuzawa H."/>
            <person name="Galik B."/>
            <person name="Grimanelli D."/>
            <person name="Grimwood J."/>
            <person name="Grossniklaus U."/>
            <person name="Hamada T."/>
            <person name="Haseloff J."/>
            <person name="Hetherington A.J."/>
            <person name="Higo A."/>
            <person name="Hirakawa Y."/>
            <person name="Hundley H.N."/>
            <person name="Ikeda Y."/>
            <person name="Inoue K."/>
            <person name="Inoue S."/>
            <person name="Ishida S."/>
            <person name="Jia Q."/>
            <person name="Kakita M."/>
            <person name="Kanazawa T."/>
            <person name="Kawai Y."/>
            <person name="Kawashima T."/>
            <person name="Kennedy M."/>
            <person name="Kinose K."/>
            <person name="Kinoshita T."/>
            <person name="Kohara Y."/>
            <person name="Koide E."/>
            <person name="Komatsu K."/>
            <person name="Kopischke S."/>
            <person name="Kubo M."/>
            <person name="Kyozuka J."/>
            <person name="Lagercrantz U."/>
            <person name="Lin S.S."/>
            <person name="Lindquist E."/>
            <person name="Lipzen A.M."/>
            <person name="Lu C."/>
            <person name="Luna E.D."/>
            <person name="Martienssen R.A."/>
            <person name="Minamino N."/>
            <person name="Mizutani M."/>
            <person name="Mizutani M."/>
            <person name="Mochizuki N."/>
            <person name="Monte I."/>
            <person name="Mosher R."/>
            <person name="Nagasaki H."/>
            <person name="Nakagami H."/>
            <person name="Naramoto S."/>
            <person name="Nishitani K."/>
            <person name="Ohtani M."/>
            <person name="Okamoto T."/>
            <person name="Okumura M."/>
            <person name="Phillips J."/>
            <person name="Pollak B."/>
            <person name="Reinders A."/>
            <person name="Roevekamp M."/>
            <person name="Sano R."/>
            <person name="Sawa S."/>
            <person name="Schmid M.W."/>
            <person name="Shirakawa M."/>
            <person name="Solano R."/>
            <person name="Spunde A."/>
            <person name="Suetsugu N."/>
            <person name="Sugano S."/>
            <person name="Sugiyama A."/>
            <person name="Sun R."/>
            <person name="Suzuki Y."/>
            <person name="Takenaka M."/>
            <person name="Takezawa D."/>
            <person name="Tomogane H."/>
            <person name="Tsuzuki M."/>
            <person name="Ueda T."/>
            <person name="Umeda M."/>
            <person name="Ward J.M."/>
            <person name="Watanabe Y."/>
            <person name="Yazaki K."/>
            <person name="Yokoyama R."/>
            <person name="Yoshitake Y."/>
            <person name="Yotsui I."/>
            <person name="Zachgo S."/>
            <person name="Schmutz J."/>
        </authorList>
    </citation>
    <scope>NUCLEOTIDE SEQUENCE [LARGE SCALE GENOMIC DNA]</scope>
    <source>
        <strain evidence="1">Tak-1</strain>
    </source>
</reference>
<gene>
    <name evidence="1" type="ORF">MARPO_0787s0002</name>
</gene>
<dbReference type="EMBL" id="KZ773338">
    <property type="protein sequence ID" value="PTQ26637.1"/>
    <property type="molecule type" value="Genomic_DNA"/>
</dbReference>
<protein>
    <submittedName>
        <fullName evidence="1">Uncharacterized protein</fullName>
    </submittedName>
</protein>
<dbReference type="Gramene" id="Mp4g19970.1">
    <property type="protein sequence ID" value="Mp4g19970.1.cds1"/>
    <property type="gene ID" value="Mp4g19970"/>
</dbReference>
<reference evidence="2" key="1">
    <citation type="journal article" date="2017" name="Cell">
        <title>Insights into land plant evolution garnered from the Marchantia polymorpha genome.</title>
        <authorList>
            <person name="Bowman J.L."/>
            <person name="Kohchi T."/>
            <person name="Yamato K.T."/>
            <person name="Jenkins J."/>
            <person name="Shu S."/>
            <person name="Ishizaki K."/>
            <person name="Yamaoka S."/>
            <person name="Nishihama R."/>
            <person name="Nakamura Y."/>
            <person name="Berger F."/>
            <person name="Adam C."/>
            <person name="Aki S.S."/>
            <person name="Althoff F."/>
            <person name="Araki T."/>
            <person name="Arteaga-Vazquez M.A."/>
            <person name="Balasubrmanian S."/>
            <person name="Barry K."/>
            <person name="Bauer D."/>
            <person name="Boehm C.R."/>
            <person name="Briginshaw L."/>
            <person name="Caballero-Perez J."/>
            <person name="Catarino B."/>
            <person name="Chen F."/>
            <person name="Chiyoda S."/>
            <person name="Chovatia M."/>
            <person name="Davies K.M."/>
            <person name="Delmans M."/>
            <person name="Demura T."/>
            <person name="Dierschke T."/>
            <person name="Dolan L."/>
            <person name="Dorantes-Acosta A.E."/>
            <person name="Eklund D.M."/>
            <person name="Florent S.N."/>
            <person name="Flores-Sandoval E."/>
            <person name="Fujiyama A."/>
            <person name="Fukuzawa H."/>
            <person name="Galik B."/>
            <person name="Grimanelli D."/>
            <person name="Grimwood J."/>
            <person name="Grossniklaus U."/>
            <person name="Hamada T."/>
            <person name="Haseloff J."/>
            <person name="Hetherington A.J."/>
            <person name="Higo A."/>
            <person name="Hirakawa Y."/>
            <person name="Hundley H.N."/>
            <person name="Ikeda Y."/>
            <person name="Inoue K."/>
            <person name="Inoue S.I."/>
            <person name="Ishida S."/>
            <person name="Jia Q."/>
            <person name="Kakita M."/>
            <person name="Kanazawa T."/>
            <person name="Kawai Y."/>
            <person name="Kawashima T."/>
            <person name="Kennedy M."/>
            <person name="Kinose K."/>
            <person name="Kinoshita T."/>
            <person name="Kohara Y."/>
            <person name="Koide E."/>
            <person name="Komatsu K."/>
            <person name="Kopischke S."/>
            <person name="Kubo M."/>
            <person name="Kyozuka J."/>
            <person name="Lagercrantz U."/>
            <person name="Lin S.S."/>
            <person name="Lindquist E."/>
            <person name="Lipzen A.M."/>
            <person name="Lu C.W."/>
            <person name="De Luna E."/>
            <person name="Martienssen R.A."/>
            <person name="Minamino N."/>
            <person name="Mizutani M."/>
            <person name="Mizutani M."/>
            <person name="Mochizuki N."/>
            <person name="Monte I."/>
            <person name="Mosher R."/>
            <person name="Nagasaki H."/>
            <person name="Nakagami H."/>
            <person name="Naramoto S."/>
            <person name="Nishitani K."/>
            <person name="Ohtani M."/>
            <person name="Okamoto T."/>
            <person name="Okumura M."/>
            <person name="Phillips J."/>
            <person name="Pollak B."/>
            <person name="Reinders A."/>
            <person name="Rovekamp M."/>
            <person name="Sano R."/>
            <person name="Sawa S."/>
            <person name="Schmid M.W."/>
            <person name="Shirakawa M."/>
            <person name="Solano R."/>
            <person name="Spunde A."/>
            <person name="Suetsugu N."/>
            <person name="Sugano S."/>
            <person name="Sugiyama A."/>
            <person name="Sun R."/>
            <person name="Suzuki Y."/>
            <person name="Takenaka M."/>
            <person name="Takezawa D."/>
            <person name="Tomogane H."/>
            <person name="Tsuzuki M."/>
            <person name="Ueda T."/>
            <person name="Umeda M."/>
            <person name="Ward J.M."/>
            <person name="Watanabe Y."/>
            <person name="Yazaki K."/>
            <person name="Yokoyama R."/>
            <person name="Yoshitake Y."/>
            <person name="Yotsui I."/>
            <person name="Zachgo S."/>
            <person name="Schmutz J."/>
        </authorList>
    </citation>
    <scope>NUCLEOTIDE SEQUENCE [LARGE SCALE GENOMIC DNA]</scope>
    <source>
        <strain evidence="2">Tak-1</strain>
    </source>
</reference>
<dbReference type="Proteomes" id="UP000244005">
    <property type="component" value="Unassembled WGS sequence"/>
</dbReference>
<organism evidence="1 2">
    <name type="scientific">Marchantia polymorpha</name>
    <name type="common">Common liverwort</name>
    <name type="synonym">Marchantia aquatica</name>
    <dbReference type="NCBI Taxonomy" id="3197"/>
    <lineage>
        <taxon>Eukaryota</taxon>
        <taxon>Viridiplantae</taxon>
        <taxon>Streptophyta</taxon>
        <taxon>Embryophyta</taxon>
        <taxon>Marchantiophyta</taxon>
        <taxon>Marchantiopsida</taxon>
        <taxon>Marchantiidae</taxon>
        <taxon>Marchantiales</taxon>
        <taxon>Marchantiaceae</taxon>
        <taxon>Marchantia</taxon>
    </lineage>
</organism>
<name>A0A2R6VYH1_MARPO</name>
<evidence type="ECO:0000313" key="1">
    <source>
        <dbReference type="EMBL" id="PTQ26637.1"/>
    </source>
</evidence>